<evidence type="ECO:0000256" key="1">
    <source>
        <dbReference type="SAM" id="MobiDB-lite"/>
    </source>
</evidence>
<keyword evidence="4" id="KW-1185">Reference proteome</keyword>
<dbReference type="EMBL" id="KV878584">
    <property type="protein sequence ID" value="OJJ60363.1"/>
    <property type="molecule type" value="Genomic_DNA"/>
</dbReference>
<dbReference type="Proteomes" id="UP000184356">
    <property type="component" value="Unassembled WGS sequence"/>
</dbReference>
<evidence type="ECO:0000313" key="4">
    <source>
        <dbReference type="Proteomes" id="UP000184356"/>
    </source>
</evidence>
<feature type="compositionally biased region" description="Polar residues" evidence="1">
    <location>
        <begin position="187"/>
        <end position="216"/>
    </location>
</feature>
<feature type="chain" id="PRO_5012476751" description="Fungal N-terminal domain-containing protein" evidence="2">
    <location>
        <begin position="22"/>
        <end position="355"/>
    </location>
</feature>
<dbReference type="GeneID" id="63767826"/>
<dbReference type="PANTHER" id="PTHR36167:SF4">
    <property type="entry name" value="FUNGAL N-TERMINAL DOMAIN-CONTAINING PROTEIN"/>
    <property type="match status" value="1"/>
</dbReference>
<reference evidence="4" key="1">
    <citation type="journal article" date="2017" name="Genome Biol.">
        <title>Comparative genomics reveals high biological diversity and specific adaptations in the industrially and medically important fungal genus Aspergillus.</title>
        <authorList>
            <person name="de Vries R.P."/>
            <person name="Riley R."/>
            <person name="Wiebenga A."/>
            <person name="Aguilar-Osorio G."/>
            <person name="Amillis S."/>
            <person name="Uchima C.A."/>
            <person name="Anderluh G."/>
            <person name="Asadollahi M."/>
            <person name="Askin M."/>
            <person name="Barry K."/>
            <person name="Battaglia E."/>
            <person name="Bayram O."/>
            <person name="Benocci T."/>
            <person name="Braus-Stromeyer S.A."/>
            <person name="Caldana C."/>
            <person name="Canovas D."/>
            <person name="Cerqueira G.C."/>
            <person name="Chen F."/>
            <person name="Chen W."/>
            <person name="Choi C."/>
            <person name="Clum A."/>
            <person name="Dos Santos R.A."/>
            <person name="Damasio A.R."/>
            <person name="Diallinas G."/>
            <person name="Emri T."/>
            <person name="Fekete E."/>
            <person name="Flipphi M."/>
            <person name="Freyberg S."/>
            <person name="Gallo A."/>
            <person name="Gournas C."/>
            <person name="Habgood R."/>
            <person name="Hainaut M."/>
            <person name="Harispe M.L."/>
            <person name="Henrissat B."/>
            <person name="Hilden K.S."/>
            <person name="Hope R."/>
            <person name="Hossain A."/>
            <person name="Karabika E."/>
            <person name="Karaffa L."/>
            <person name="Karanyi Z."/>
            <person name="Krasevec N."/>
            <person name="Kuo A."/>
            <person name="Kusch H."/>
            <person name="LaButti K."/>
            <person name="Lagendijk E.L."/>
            <person name="Lapidus A."/>
            <person name="Levasseur A."/>
            <person name="Lindquist E."/>
            <person name="Lipzen A."/>
            <person name="Logrieco A.F."/>
            <person name="MacCabe A."/>
            <person name="Maekelae M.R."/>
            <person name="Malavazi I."/>
            <person name="Melin P."/>
            <person name="Meyer V."/>
            <person name="Mielnichuk N."/>
            <person name="Miskei M."/>
            <person name="Molnar A.P."/>
            <person name="Mule G."/>
            <person name="Ngan C.Y."/>
            <person name="Orejas M."/>
            <person name="Orosz E."/>
            <person name="Ouedraogo J.P."/>
            <person name="Overkamp K.M."/>
            <person name="Park H.-S."/>
            <person name="Perrone G."/>
            <person name="Piumi F."/>
            <person name="Punt P.J."/>
            <person name="Ram A.F."/>
            <person name="Ramon A."/>
            <person name="Rauscher S."/>
            <person name="Record E."/>
            <person name="Riano-Pachon D.M."/>
            <person name="Robert V."/>
            <person name="Roehrig J."/>
            <person name="Ruller R."/>
            <person name="Salamov A."/>
            <person name="Salih N.S."/>
            <person name="Samson R.A."/>
            <person name="Sandor E."/>
            <person name="Sanguinetti M."/>
            <person name="Schuetze T."/>
            <person name="Sepcic K."/>
            <person name="Shelest E."/>
            <person name="Sherlock G."/>
            <person name="Sophianopoulou V."/>
            <person name="Squina F.M."/>
            <person name="Sun H."/>
            <person name="Susca A."/>
            <person name="Todd R.B."/>
            <person name="Tsang A."/>
            <person name="Unkles S.E."/>
            <person name="van de Wiele N."/>
            <person name="van Rossen-Uffink D."/>
            <person name="Oliveira J.V."/>
            <person name="Vesth T.C."/>
            <person name="Visser J."/>
            <person name="Yu J.-H."/>
            <person name="Zhou M."/>
            <person name="Andersen M.R."/>
            <person name="Archer D.B."/>
            <person name="Baker S.E."/>
            <person name="Benoit I."/>
            <person name="Brakhage A.A."/>
            <person name="Braus G.H."/>
            <person name="Fischer R."/>
            <person name="Frisvad J.C."/>
            <person name="Goldman G.H."/>
            <person name="Houbraken J."/>
            <person name="Oakley B."/>
            <person name="Pocsi I."/>
            <person name="Scazzocchio C."/>
            <person name="Seiboth B."/>
            <person name="vanKuyk P.A."/>
            <person name="Wortman J."/>
            <person name="Dyer P.S."/>
            <person name="Grigoriev I.V."/>
        </authorList>
    </citation>
    <scope>NUCLEOTIDE SEQUENCE [LARGE SCALE GENOMIC DNA]</scope>
    <source>
        <strain evidence="4">CBS 593.65</strain>
    </source>
</reference>
<gene>
    <name evidence="3" type="ORF">ASPSYDRAFT_86955</name>
</gene>
<feature type="region of interest" description="Disordered" evidence="1">
    <location>
        <begin position="175"/>
        <end position="265"/>
    </location>
</feature>
<dbReference type="STRING" id="1036612.A0A1L9TM46"/>
<keyword evidence="2" id="KW-0732">Signal</keyword>
<dbReference type="PANTHER" id="PTHR36167">
    <property type="entry name" value="C2H2 FINGER DOMAIN TRANSCRIPTION FACTOR (EUROFUNG)-RELATED"/>
    <property type="match status" value="1"/>
</dbReference>
<dbReference type="RefSeq" id="XP_040704169.1">
    <property type="nucleotide sequence ID" value="XM_040851753.1"/>
</dbReference>
<dbReference type="InterPro" id="IPR039327">
    <property type="entry name" value="CON7-like"/>
</dbReference>
<evidence type="ECO:0000313" key="3">
    <source>
        <dbReference type="EMBL" id="OJJ60363.1"/>
    </source>
</evidence>
<feature type="compositionally biased region" description="Low complexity" evidence="1">
    <location>
        <begin position="256"/>
        <end position="265"/>
    </location>
</feature>
<organism evidence="3 4">
    <name type="scientific">Aspergillus sydowii CBS 593.65</name>
    <dbReference type="NCBI Taxonomy" id="1036612"/>
    <lineage>
        <taxon>Eukaryota</taxon>
        <taxon>Fungi</taxon>
        <taxon>Dikarya</taxon>
        <taxon>Ascomycota</taxon>
        <taxon>Pezizomycotina</taxon>
        <taxon>Eurotiomycetes</taxon>
        <taxon>Eurotiomycetidae</taxon>
        <taxon>Eurotiales</taxon>
        <taxon>Aspergillaceae</taxon>
        <taxon>Aspergillus</taxon>
        <taxon>Aspergillus subgen. Nidulantes</taxon>
    </lineage>
</organism>
<proteinExistence type="predicted"/>
<dbReference type="OrthoDB" id="5431013at2759"/>
<dbReference type="AlphaFoldDB" id="A0A1L9TM46"/>
<name>A0A1L9TM46_9EURO</name>
<feature type="signal peptide" evidence="2">
    <location>
        <begin position="1"/>
        <end position="21"/>
    </location>
</feature>
<sequence length="355" mass="38709">MEALGAAASIIQVAAVGLALAQALYKFCDEASSSNEQVKDLAFYVRSTSLVLEEIGKVFQEEDQGSRPMISQDAIVTVKEIVQKCAGTFNDLQEIVDDAEQSSLGVLKFSIKASRLKVVQFGLGEMRSNLQCMMQVIIYARLKAEPRSIFDESEQRRLIAELIAQQLRCAEEYNQTESHHAADDNSQRISPTAENIPSQPSISASQLPSTNNSNGAVSPVKPPKESPPSIKDPGPYSTKTQSPERHTSQEQPRPPSISTSTPTTKPKASTVYLHALSIVCCPCFICLSCFGRSRRGKSAPSAASAALPYNDGFELRLDPPAPPDPRREGHAVSIAELGEESEVDRLVRLWTTLYN</sequence>
<dbReference type="VEuPathDB" id="FungiDB:ASPSYDRAFT_86955"/>
<protein>
    <recommendedName>
        <fullName evidence="5">Fungal N-terminal domain-containing protein</fullName>
    </recommendedName>
</protein>
<accession>A0A1L9TM46</accession>
<feature type="compositionally biased region" description="Basic and acidic residues" evidence="1">
    <location>
        <begin position="177"/>
        <end position="186"/>
    </location>
</feature>
<dbReference type="GO" id="GO:0006355">
    <property type="term" value="P:regulation of DNA-templated transcription"/>
    <property type="evidence" value="ECO:0007669"/>
    <property type="project" value="InterPro"/>
</dbReference>
<evidence type="ECO:0008006" key="5">
    <source>
        <dbReference type="Google" id="ProtNLM"/>
    </source>
</evidence>
<evidence type="ECO:0000256" key="2">
    <source>
        <dbReference type="SAM" id="SignalP"/>
    </source>
</evidence>